<sequence>MAAGAKHQPKEDYLPPSYHGPTIGSDSGGLVVPSNLTTEYPRDGISCTIPGTSASRKPYNAARWYQHTFPKGYTLQYVPFYAAEYTGHHWAVYDQNKKLYSFDDGDATAGDYDYDDGHDLPIGCQYLDEQPSNQPSSNSTSPAAVSGLAGAGVSGYVSAPASSPSSAVAATAAPVQARTEAGLVGNSFAPAPAPQTASVNATMASATQAAMLGLKSIL</sequence>
<gene>
    <name evidence="1" type="primary">g11235</name>
    <name evidence="1" type="ORF">VP750_LOCUS10061</name>
</gene>
<evidence type="ECO:0000313" key="2">
    <source>
        <dbReference type="Proteomes" id="UP001497392"/>
    </source>
</evidence>
<dbReference type="Proteomes" id="UP001497392">
    <property type="component" value="Unassembled WGS sequence"/>
</dbReference>
<name>A0ABP1G7F2_9CHLO</name>
<dbReference type="EMBL" id="CAXHTA020000018">
    <property type="protein sequence ID" value="CAL5228155.1"/>
    <property type="molecule type" value="Genomic_DNA"/>
</dbReference>
<proteinExistence type="predicted"/>
<keyword evidence="2" id="KW-1185">Reference proteome</keyword>
<organism evidence="1 2">
    <name type="scientific">Coccomyxa viridis</name>
    <dbReference type="NCBI Taxonomy" id="1274662"/>
    <lineage>
        <taxon>Eukaryota</taxon>
        <taxon>Viridiplantae</taxon>
        <taxon>Chlorophyta</taxon>
        <taxon>core chlorophytes</taxon>
        <taxon>Trebouxiophyceae</taxon>
        <taxon>Trebouxiophyceae incertae sedis</taxon>
        <taxon>Coccomyxaceae</taxon>
        <taxon>Coccomyxa</taxon>
    </lineage>
</organism>
<comment type="caution">
    <text evidence="1">The sequence shown here is derived from an EMBL/GenBank/DDBJ whole genome shotgun (WGS) entry which is preliminary data.</text>
</comment>
<evidence type="ECO:0000313" key="1">
    <source>
        <dbReference type="EMBL" id="CAL5228155.1"/>
    </source>
</evidence>
<reference evidence="1 2" key="1">
    <citation type="submission" date="2024-06" db="EMBL/GenBank/DDBJ databases">
        <authorList>
            <person name="Kraege A."/>
            <person name="Thomma B."/>
        </authorList>
    </citation>
    <scope>NUCLEOTIDE SEQUENCE [LARGE SCALE GENOMIC DNA]</scope>
</reference>
<protein>
    <submittedName>
        <fullName evidence="1">G11235 protein</fullName>
    </submittedName>
</protein>
<accession>A0ABP1G7F2</accession>